<dbReference type="SUPFAM" id="SSF49464">
    <property type="entry name" value="Carboxypeptidase regulatory domain-like"/>
    <property type="match status" value="1"/>
</dbReference>
<dbReference type="KEGG" id="bvo:Pan97_50570"/>
<dbReference type="Proteomes" id="UP000318626">
    <property type="component" value="Chromosome"/>
</dbReference>
<dbReference type="EMBL" id="CP036289">
    <property type="protein sequence ID" value="QDU77978.1"/>
    <property type="molecule type" value="Genomic_DNA"/>
</dbReference>
<protein>
    <recommendedName>
        <fullName evidence="3">Carboxypeptidase regulatory-like domain-containing protein</fullName>
    </recommendedName>
</protein>
<evidence type="ECO:0000313" key="1">
    <source>
        <dbReference type="EMBL" id="QDU77978.1"/>
    </source>
</evidence>
<name>A0A518CFH2_9BACT</name>
<dbReference type="Gene3D" id="2.60.40.1120">
    <property type="entry name" value="Carboxypeptidase-like, regulatory domain"/>
    <property type="match status" value="1"/>
</dbReference>
<dbReference type="AlphaFoldDB" id="A0A518CFH2"/>
<keyword evidence="2" id="KW-1185">Reference proteome</keyword>
<proteinExistence type="predicted"/>
<reference evidence="2" key="1">
    <citation type="submission" date="2019-02" db="EMBL/GenBank/DDBJ databases">
        <title>Deep-cultivation of Planctomycetes and their phenomic and genomic characterization uncovers novel biology.</title>
        <authorList>
            <person name="Wiegand S."/>
            <person name="Jogler M."/>
            <person name="Boedeker C."/>
            <person name="Pinto D."/>
            <person name="Vollmers J."/>
            <person name="Rivas-Marin E."/>
            <person name="Kohn T."/>
            <person name="Peeters S.H."/>
            <person name="Heuer A."/>
            <person name="Rast P."/>
            <person name="Oberbeckmann S."/>
            <person name="Bunk B."/>
            <person name="Jeske O."/>
            <person name="Meyerdierks A."/>
            <person name="Storesund J.E."/>
            <person name="Kallscheuer N."/>
            <person name="Luecker S."/>
            <person name="Lage O.M."/>
            <person name="Pohl T."/>
            <person name="Merkel B.J."/>
            <person name="Hornburger P."/>
            <person name="Mueller R.-W."/>
            <person name="Bruemmer F."/>
            <person name="Labrenz M."/>
            <person name="Spormann A.M."/>
            <person name="Op den Camp H."/>
            <person name="Overmann J."/>
            <person name="Amann R."/>
            <person name="Jetten M.S.M."/>
            <person name="Mascher T."/>
            <person name="Medema M.H."/>
            <person name="Devos D.P."/>
            <person name="Kaster A.-K."/>
            <person name="Ovreas L."/>
            <person name="Rohde M."/>
            <person name="Galperin M.Y."/>
            <person name="Jogler C."/>
        </authorList>
    </citation>
    <scope>NUCLEOTIDE SEQUENCE [LARGE SCALE GENOMIC DNA]</scope>
    <source>
        <strain evidence="2">Pan97</strain>
    </source>
</reference>
<accession>A0A518CFH2</accession>
<gene>
    <name evidence="1" type="ORF">Pan97_50570</name>
</gene>
<evidence type="ECO:0008006" key="3">
    <source>
        <dbReference type="Google" id="ProtNLM"/>
    </source>
</evidence>
<dbReference type="PROSITE" id="PS51257">
    <property type="entry name" value="PROKAR_LIPOPROTEIN"/>
    <property type="match status" value="1"/>
</dbReference>
<dbReference type="InterPro" id="IPR008969">
    <property type="entry name" value="CarboxyPept-like_regulatory"/>
</dbReference>
<evidence type="ECO:0000313" key="2">
    <source>
        <dbReference type="Proteomes" id="UP000318626"/>
    </source>
</evidence>
<organism evidence="1 2">
    <name type="scientific">Bremerella volcania</name>
    <dbReference type="NCBI Taxonomy" id="2527984"/>
    <lineage>
        <taxon>Bacteria</taxon>
        <taxon>Pseudomonadati</taxon>
        <taxon>Planctomycetota</taxon>
        <taxon>Planctomycetia</taxon>
        <taxon>Pirellulales</taxon>
        <taxon>Pirellulaceae</taxon>
        <taxon>Bremerella</taxon>
    </lineage>
</organism>
<sequence length="141" mass="15004">MMVARIVALAPLCLLVGCFGSDKIVPVSGRVTLDGEPLSGAVVGYEPIAQEGDLEAGYGSYARTDDDGRYTLRSLNNEDGALVGQHRVSVSTVVGKEGPNGEILGLTKERVPSRYNNDTQLVIEVPEGGTDEANLELESRR</sequence>
<dbReference type="RefSeq" id="WP_144977402.1">
    <property type="nucleotide sequence ID" value="NZ_CP036289.1"/>
</dbReference>
<dbReference type="OrthoDB" id="214208at2"/>